<dbReference type="CDD" id="cd00130">
    <property type="entry name" value="PAS"/>
    <property type="match status" value="2"/>
</dbReference>
<dbReference type="EC" id="2.7.13.3" evidence="2"/>
<evidence type="ECO:0000259" key="11">
    <source>
        <dbReference type="PROSITE" id="PS50113"/>
    </source>
</evidence>
<feature type="domain" description="PAS" evidence="10">
    <location>
        <begin position="398"/>
        <end position="454"/>
    </location>
</feature>
<gene>
    <name evidence="12" type="ORF">I7X12_12035</name>
</gene>
<dbReference type="InterPro" id="IPR005467">
    <property type="entry name" value="His_kinase_dom"/>
</dbReference>
<proteinExistence type="predicted"/>
<accession>A0A7T3FVM6</accession>
<dbReference type="GO" id="GO:0000155">
    <property type="term" value="F:phosphorelay sensor kinase activity"/>
    <property type="evidence" value="ECO:0007669"/>
    <property type="project" value="InterPro"/>
</dbReference>
<feature type="domain" description="PAS" evidence="10">
    <location>
        <begin position="140"/>
        <end position="215"/>
    </location>
</feature>
<dbReference type="InterPro" id="IPR036097">
    <property type="entry name" value="HisK_dim/P_sf"/>
</dbReference>
<dbReference type="InterPro" id="IPR003594">
    <property type="entry name" value="HATPase_dom"/>
</dbReference>
<dbReference type="Pfam" id="PF02518">
    <property type="entry name" value="HATPase_c"/>
    <property type="match status" value="1"/>
</dbReference>
<feature type="region of interest" description="Disordered" evidence="7">
    <location>
        <begin position="811"/>
        <end position="843"/>
    </location>
</feature>
<dbReference type="InterPro" id="IPR003661">
    <property type="entry name" value="HisK_dim/P_dom"/>
</dbReference>
<dbReference type="KEGG" id="hlt:I7X12_12035"/>
<dbReference type="Gene3D" id="3.30.450.20">
    <property type="entry name" value="PAS domain"/>
    <property type="match status" value="3"/>
</dbReference>
<dbReference type="SUPFAM" id="SSF55874">
    <property type="entry name" value="ATPase domain of HSP90 chaperone/DNA topoisomerase II/histidine kinase"/>
    <property type="match status" value="1"/>
</dbReference>
<dbReference type="SMART" id="SM00387">
    <property type="entry name" value="HATPase_c"/>
    <property type="match status" value="1"/>
</dbReference>
<dbReference type="Gene3D" id="3.30.450.40">
    <property type="match status" value="1"/>
</dbReference>
<dbReference type="InterPro" id="IPR013656">
    <property type="entry name" value="PAS_4"/>
</dbReference>
<dbReference type="GeneID" id="60589234"/>
<evidence type="ECO:0000259" key="8">
    <source>
        <dbReference type="PROSITE" id="PS50109"/>
    </source>
</evidence>
<dbReference type="SUPFAM" id="SSF55781">
    <property type="entry name" value="GAF domain-like"/>
    <property type="match status" value="1"/>
</dbReference>
<evidence type="ECO:0000313" key="12">
    <source>
        <dbReference type="EMBL" id="QPV61496.1"/>
    </source>
</evidence>
<dbReference type="InterPro" id="IPR011006">
    <property type="entry name" value="CheY-like_superfamily"/>
</dbReference>
<dbReference type="CDD" id="cd00156">
    <property type="entry name" value="REC"/>
    <property type="match status" value="1"/>
</dbReference>
<dbReference type="InterPro" id="IPR036890">
    <property type="entry name" value="HATPase_C_sf"/>
</dbReference>
<feature type="domain" description="PAC" evidence="11">
    <location>
        <begin position="470"/>
        <end position="520"/>
    </location>
</feature>
<evidence type="ECO:0000256" key="1">
    <source>
        <dbReference type="ARBA" id="ARBA00000085"/>
    </source>
</evidence>
<dbReference type="InterPro" id="IPR000700">
    <property type="entry name" value="PAS-assoc_C"/>
</dbReference>
<dbReference type="PROSITE" id="PS50109">
    <property type="entry name" value="HIS_KIN"/>
    <property type="match status" value="1"/>
</dbReference>
<keyword evidence="3 6" id="KW-0597">Phosphoprotein</keyword>
<dbReference type="InterPro" id="IPR000014">
    <property type="entry name" value="PAS"/>
</dbReference>
<dbReference type="InterPro" id="IPR013655">
    <property type="entry name" value="PAS_fold_3"/>
</dbReference>
<evidence type="ECO:0000256" key="2">
    <source>
        <dbReference type="ARBA" id="ARBA00012438"/>
    </source>
</evidence>
<feature type="domain" description="PAS" evidence="10">
    <location>
        <begin position="273"/>
        <end position="322"/>
    </location>
</feature>
<dbReference type="SUPFAM" id="SSF55785">
    <property type="entry name" value="PYP-like sensor domain (PAS domain)"/>
    <property type="match status" value="3"/>
</dbReference>
<dbReference type="InterPro" id="IPR035965">
    <property type="entry name" value="PAS-like_dom_sf"/>
</dbReference>
<dbReference type="PANTHER" id="PTHR43304">
    <property type="entry name" value="PHYTOCHROME-LIKE PROTEIN CPH1"/>
    <property type="match status" value="1"/>
</dbReference>
<dbReference type="Gene3D" id="3.30.565.10">
    <property type="entry name" value="Histidine kinase-like ATPase, C-terminal domain"/>
    <property type="match status" value="1"/>
</dbReference>
<dbReference type="SMART" id="SM00086">
    <property type="entry name" value="PAC"/>
    <property type="match status" value="3"/>
</dbReference>
<reference evidence="12 13" key="1">
    <citation type="submission" date="2020-12" db="EMBL/GenBank/DDBJ databases">
        <title>Halosimplex halophilum sp. nov. and Halosimplex salinum sp. nov., two new members of the genus Halosimplex.</title>
        <authorList>
            <person name="Cui H.L."/>
        </authorList>
    </citation>
    <scope>NUCLEOTIDE SEQUENCE [LARGE SCALE GENOMIC DNA]</scope>
    <source>
        <strain evidence="12 13">YGH94</strain>
    </source>
</reference>
<dbReference type="PROSITE" id="PS50112">
    <property type="entry name" value="PAS"/>
    <property type="match status" value="3"/>
</dbReference>
<feature type="domain" description="Response regulatory" evidence="9">
    <location>
        <begin position="9"/>
        <end position="125"/>
    </location>
</feature>
<dbReference type="InterPro" id="IPR052162">
    <property type="entry name" value="Sensor_kinase/Photoreceptor"/>
</dbReference>
<name>A0A7T3FVM6_9EURY</name>
<evidence type="ECO:0000256" key="4">
    <source>
        <dbReference type="ARBA" id="ARBA00022679"/>
    </source>
</evidence>
<dbReference type="Pfam" id="PF00072">
    <property type="entry name" value="Response_reg"/>
    <property type="match status" value="1"/>
</dbReference>
<evidence type="ECO:0000259" key="9">
    <source>
        <dbReference type="PROSITE" id="PS50110"/>
    </source>
</evidence>
<organism evidence="12 13">
    <name type="scientific">Halosimplex litoreum</name>
    <dbReference type="NCBI Taxonomy" id="1198301"/>
    <lineage>
        <taxon>Archaea</taxon>
        <taxon>Methanobacteriati</taxon>
        <taxon>Methanobacteriota</taxon>
        <taxon>Stenosarchaea group</taxon>
        <taxon>Halobacteria</taxon>
        <taxon>Halobacteriales</taxon>
        <taxon>Haloarculaceae</taxon>
        <taxon>Halosimplex</taxon>
    </lineage>
</organism>
<evidence type="ECO:0000256" key="6">
    <source>
        <dbReference type="PROSITE-ProRule" id="PRU00169"/>
    </source>
</evidence>
<dbReference type="SMART" id="SM00448">
    <property type="entry name" value="REC"/>
    <property type="match status" value="1"/>
</dbReference>
<dbReference type="Pfam" id="PF08447">
    <property type="entry name" value="PAS_3"/>
    <property type="match status" value="1"/>
</dbReference>
<feature type="domain" description="Histidine kinase" evidence="8">
    <location>
        <begin position="702"/>
        <end position="924"/>
    </location>
</feature>
<dbReference type="SMART" id="SM00388">
    <property type="entry name" value="HisKA"/>
    <property type="match status" value="1"/>
</dbReference>
<dbReference type="RefSeq" id="WP_198060326.1">
    <property type="nucleotide sequence ID" value="NZ_CP065856.1"/>
</dbReference>
<dbReference type="InterPro" id="IPR001610">
    <property type="entry name" value="PAC"/>
</dbReference>
<dbReference type="PROSITE" id="PS50110">
    <property type="entry name" value="RESPONSE_REGULATORY"/>
    <property type="match status" value="1"/>
</dbReference>
<dbReference type="PANTHER" id="PTHR43304:SF1">
    <property type="entry name" value="PAC DOMAIN-CONTAINING PROTEIN"/>
    <property type="match status" value="1"/>
</dbReference>
<comment type="catalytic activity">
    <reaction evidence="1">
        <text>ATP + protein L-histidine = ADP + protein N-phospho-L-histidine.</text>
        <dbReference type="EC" id="2.7.13.3"/>
    </reaction>
</comment>
<dbReference type="InterPro" id="IPR001789">
    <property type="entry name" value="Sig_transdc_resp-reg_receiver"/>
</dbReference>
<evidence type="ECO:0000256" key="7">
    <source>
        <dbReference type="SAM" id="MobiDB-lite"/>
    </source>
</evidence>
<evidence type="ECO:0000313" key="13">
    <source>
        <dbReference type="Proteomes" id="UP000595001"/>
    </source>
</evidence>
<feature type="compositionally biased region" description="Basic and acidic residues" evidence="7">
    <location>
        <begin position="820"/>
        <end position="839"/>
    </location>
</feature>
<dbReference type="NCBIfam" id="TIGR00229">
    <property type="entry name" value="sensory_box"/>
    <property type="match status" value="3"/>
</dbReference>
<evidence type="ECO:0000259" key="10">
    <source>
        <dbReference type="PROSITE" id="PS50112"/>
    </source>
</evidence>
<dbReference type="Pfam" id="PF13185">
    <property type="entry name" value="GAF_2"/>
    <property type="match status" value="1"/>
</dbReference>
<keyword evidence="5" id="KW-0418">Kinase</keyword>
<dbReference type="Proteomes" id="UP000595001">
    <property type="component" value="Chromosome"/>
</dbReference>
<feature type="domain" description="PAC" evidence="11">
    <location>
        <begin position="218"/>
        <end position="276"/>
    </location>
</feature>
<protein>
    <recommendedName>
        <fullName evidence="2">histidine kinase</fullName>
        <ecNumber evidence="2">2.7.13.3</ecNumber>
    </recommendedName>
</protein>
<keyword evidence="4" id="KW-0808">Transferase</keyword>
<dbReference type="AlphaFoldDB" id="A0A7T3FVM6"/>
<evidence type="ECO:0000256" key="5">
    <source>
        <dbReference type="ARBA" id="ARBA00022777"/>
    </source>
</evidence>
<dbReference type="SUPFAM" id="SSF52172">
    <property type="entry name" value="CheY-like"/>
    <property type="match status" value="1"/>
</dbReference>
<dbReference type="CDD" id="cd00082">
    <property type="entry name" value="HisKA"/>
    <property type="match status" value="1"/>
</dbReference>
<dbReference type="SUPFAM" id="SSF47384">
    <property type="entry name" value="Homodimeric domain of signal transducing histidine kinase"/>
    <property type="match status" value="1"/>
</dbReference>
<dbReference type="InterPro" id="IPR029016">
    <property type="entry name" value="GAF-like_dom_sf"/>
</dbReference>
<dbReference type="OrthoDB" id="8127at2157"/>
<dbReference type="SMART" id="SM00091">
    <property type="entry name" value="PAS"/>
    <property type="match status" value="3"/>
</dbReference>
<dbReference type="PROSITE" id="PS50113">
    <property type="entry name" value="PAC"/>
    <property type="match status" value="2"/>
</dbReference>
<dbReference type="Pfam" id="PF08448">
    <property type="entry name" value="PAS_4"/>
    <property type="match status" value="2"/>
</dbReference>
<dbReference type="InterPro" id="IPR003018">
    <property type="entry name" value="GAF"/>
</dbReference>
<dbReference type="Gene3D" id="1.10.287.130">
    <property type="match status" value="1"/>
</dbReference>
<sequence>MSATPTTIRVLHVDDDPDLSALVASALEREDDRFDVTTATSPDEGLDVLADERVDCVVSDYDMPGTNGIEFLERVRADHPDLPFVLYTGKGSEEVASDAISAGVTDYLQKGTGTDQYALLANRIDNAVSAARSQRALTERNRRLETLISNLPGIVYRCENDPAWPMEFAAGECVEITGYDAATLESDEVNWGTDVIHPDDRDALWETIQSSLREGDPFEVTYRIRTADGEIRWMWERGRAIDSDRRDAGAERGGACIEGFITDVTERKEREQTLERYRSMVDAMPNAACIYDTDGRFALVNDHLADFLGTAPEELEGTKSVLVEEIRAGADGDPFGALVDGERETVRGEVEARFPGYGRAVVDYRLARLEIDGELDGVVAIGRDVTERRERERELEATGARLEALVDNSPDMIDVLDPEGRIVDVNPRLCEALNREEDELLGRPVWEVDEAVDPGSVRSLLDGMDVGESRKFDGRYRRADGSTFPVEVHLVRVDLRGADRYLAVSRDITERKRREDALAGLTDATEGFMDAPDPETVAEHAVETARSVLGRDINGVWLADDAGEELRPVVQTDAADALFDEMPAFDGGCEGERGDEGATSLAWEAFQTGDIVVCEELADEPDRYNPDTPLSSEIVLPLGEYGVAAVGATDPADFDEVDVSLAHVFASTVEAGLDRAAREAESRRHRRELERQNDRLDEFASIVSHDLRNPLQVATARLDFVREECDSDHLDTVERAHDRMEALIEDLLTLGREGKAVLDIEPVDLDTVTRSCWRSLRTPEATLALETDAAVHADRSRLQQLLENLLANAVEHSSTTPRSHAHDDDAEHGAPDDRPRTDGSPDTVTVRVGELADGSGFFVADDGTGIDESERDRVFSSGYSTATEGTGFGLSIVEQIADAHGWSVALVESEAGGARFEVRGVETTA</sequence>
<keyword evidence="13" id="KW-1185">Reference proteome</keyword>
<dbReference type="EMBL" id="CP065856">
    <property type="protein sequence ID" value="QPV61496.1"/>
    <property type="molecule type" value="Genomic_DNA"/>
</dbReference>
<dbReference type="Pfam" id="PF00512">
    <property type="entry name" value="HisKA"/>
    <property type="match status" value="1"/>
</dbReference>
<feature type="modified residue" description="4-aspartylphosphate" evidence="6">
    <location>
        <position position="60"/>
    </location>
</feature>
<dbReference type="Gene3D" id="3.40.50.2300">
    <property type="match status" value="1"/>
</dbReference>
<evidence type="ECO:0000256" key="3">
    <source>
        <dbReference type="ARBA" id="ARBA00022553"/>
    </source>
</evidence>